<dbReference type="AlphaFoldDB" id="A5Z722"/>
<evidence type="ECO:0000256" key="1">
    <source>
        <dbReference type="SAM" id="Phobius"/>
    </source>
</evidence>
<protein>
    <submittedName>
        <fullName evidence="2">Uncharacterized protein</fullName>
    </submittedName>
</protein>
<name>A5Z722_9FIRM</name>
<keyword evidence="1" id="KW-0472">Membrane</keyword>
<evidence type="ECO:0000313" key="2">
    <source>
        <dbReference type="EMBL" id="EDM51177.1"/>
    </source>
</evidence>
<feature type="transmembrane region" description="Helical" evidence="1">
    <location>
        <begin position="92"/>
        <end position="112"/>
    </location>
</feature>
<reference evidence="2 3" key="1">
    <citation type="submission" date="2007-03" db="EMBL/GenBank/DDBJ databases">
        <authorList>
            <person name="Fulton L."/>
            <person name="Clifton S."/>
            <person name="Fulton B."/>
            <person name="Xu J."/>
            <person name="Minx P."/>
            <person name="Pepin K.H."/>
            <person name="Johnson M."/>
            <person name="Thiruvilangam P."/>
            <person name="Bhonagiri V."/>
            <person name="Nash W.E."/>
            <person name="Mardis E.R."/>
            <person name="Wilson R.K."/>
        </authorList>
    </citation>
    <scope>NUCLEOTIDE SEQUENCE [LARGE SCALE GENOMIC DNA]</scope>
    <source>
        <strain evidence="2 3">ATCC 27560</strain>
    </source>
</reference>
<keyword evidence="1" id="KW-1133">Transmembrane helix</keyword>
<comment type="caution">
    <text evidence="2">The sequence shown here is derived from an EMBL/GenBank/DDBJ whole genome shotgun (WGS) entry which is preliminary data.</text>
</comment>
<keyword evidence="1" id="KW-0812">Transmembrane</keyword>
<sequence length="129" mass="14384">MLLFFKALSFPVAVTFTIFLFEVLYLTFLPVTPLIVRLSCNVLPFFKVTVWPALTAFLPAFNVSLAAGFVVFVGVVVFPASFFFKPASALRILLYWFSKSNLPMISFLSIVLSSNVEKPVFSVVVPSFL</sequence>
<reference evidence="2 3" key="2">
    <citation type="submission" date="2007-04" db="EMBL/GenBank/DDBJ databases">
        <title>Draft genome sequence of Eubacterium ventriosum (ATCC 27560).</title>
        <authorList>
            <person name="Sudarsanam P."/>
            <person name="Ley R."/>
            <person name="Guruge J."/>
            <person name="Turnbaugh P.J."/>
            <person name="Mahowald M."/>
            <person name="Liep D."/>
            <person name="Gordon J."/>
        </authorList>
    </citation>
    <scope>NUCLEOTIDE SEQUENCE [LARGE SCALE GENOMIC DNA]</scope>
    <source>
        <strain evidence="2 3">ATCC 27560</strain>
    </source>
</reference>
<gene>
    <name evidence="2" type="ORF">EUBVEN_01504</name>
</gene>
<feature type="transmembrane region" description="Helical" evidence="1">
    <location>
        <begin position="56"/>
        <end position="80"/>
    </location>
</feature>
<evidence type="ECO:0000313" key="3">
    <source>
        <dbReference type="Proteomes" id="UP000006000"/>
    </source>
</evidence>
<proteinExistence type="predicted"/>
<feature type="transmembrane region" description="Helical" evidence="1">
    <location>
        <begin position="12"/>
        <end position="36"/>
    </location>
</feature>
<organism evidence="2 3">
    <name type="scientific">Eubacterium ventriosum ATCC 27560</name>
    <dbReference type="NCBI Taxonomy" id="411463"/>
    <lineage>
        <taxon>Bacteria</taxon>
        <taxon>Bacillati</taxon>
        <taxon>Bacillota</taxon>
        <taxon>Clostridia</taxon>
        <taxon>Eubacteriales</taxon>
        <taxon>Eubacteriaceae</taxon>
        <taxon>Eubacterium</taxon>
    </lineage>
</organism>
<accession>A5Z722</accession>
<dbReference type="Proteomes" id="UP000006000">
    <property type="component" value="Unassembled WGS sequence"/>
</dbReference>
<dbReference type="HOGENOM" id="CLU_1945533_0_0_9"/>
<dbReference type="EMBL" id="AAVL02000034">
    <property type="protein sequence ID" value="EDM51177.1"/>
    <property type="molecule type" value="Genomic_DNA"/>
</dbReference>